<gene>
    <name evidence="1" type="ordered locus">RB5468</name>
</gene>
<dbReference type="AlphaFoldDB" id="Q7URT0"/>
<evidence type="ECO:0000313" key="1">
    <source>
        <dbReference type="EMBL" id="CAD74258.1"/>
    </source>
</evidence>
<dbReference type="EMBL" id="BX294142">
    <property type="protein sequence ID" value="CAD74258.1"/>
    <property type="molecule type" value="Genomic_DNA"/>
</dbReference>
<dbReference type="Proteomes" id="UP000001025">
    <property type="component" value="Chromosome"/>
</dbReference>
<dbReference type="EnsemblBacteria" id="CAD74258">
    <property type="protein sequence ID" value="CAD74258"/>
    <property type="gene ID" value="RB5468"/>
</dbReference>
<dbReference type="OrthoDB" id="234896at2"/>
<dbReference type="eggNOG" id="COG1506">
    <property type="taxonomic scope" value="Bacteria"/>
</dbReference>
<keyword evidence="2" id="KW-1185">Reference proteome</keyword>
<sequence>MYVVLYDGSSVRNKLTLSAFRCFAFFNRHPTMSSSRHTVHSYLCCIVLMLSLPFASLVNADGGGESDTSVSTQASAATPAEQLERHLGKPTTRADFHGFVQHEFEMDGVPCKLVSPAVTGAGTPWIWRARFWGHEPQLDLALLRKGWHVCYCDVSDLFGNQEAIQRWDRFYRLSQRIGLHSKPLLEGMSRGGLVVMRWAAVNPERVSGIYVDNAVMDIRSWPGGKGAGSGSPNAWQTCLDAYQMTDDQTQTFEDGPLHRLSSLVRAGVPIFAMINEADSVVPPSENSDILVQRYRELGGAIQELRRPELGHHPHSLKDPAPLVDFALEAVAE</sequence>
<dbReference type="InParanoid" id="Q7URT0"/>
<dbReference type="InterPro" id="IPR029058">
    <property type="entry name" value="AB_hydrolase_fold"/>
</dbReference>
<protein>
    <recommendedName>
        <fullName evidence="3">Peptidase S9 prolyl oligopeptidase catalytic domain-containing protein</fullName>
    </recommendedName>
</protein>
<reference evidence="1 2" key="1">
    <citation type="journal article" date="2003" name="Proc. Natl. Acad. Sci. U.S.A.">
        <title>Complete genome sequence of the marine planctomycete Pirellula sp. strain 1.</title>
        <authorList>
            <person name="Gloeckner F.O."/>
            <person name="Kube M."/>
            <person name="Bauer M."/>
            <person name="Teeling H."/>
            <person name="Lombardot T."/>
            <person name="Ludwig W."/>
            <person name="Gade D."/>
            <person name="Beck A."/>
            <person name="Borzym K."/>
            <person name="Heitmann K."/>
            <person name="Rabus R."/>
            <person name="Schlesner H."/>
            <person name="Amann R."/>
            <person name="Reinhardt R."/>
        </authorList>
    </citation>
    <scope>NUCLEOTIDE SEQUENCE [LARGE SCALE GENOMIC DNA]</scope>
    <source>
        <strain evidence="2">DSM 10527 / NCIMB 13988 / SH1</strain>
    </source>
</reference>
<dbReference type="SUPFAM" id="SSF53474">
    <property type="entry name" value="alpha/beta-Hydrolases"/>
    <property type="match status" value="1"/>
</dbReference>
<name>Q7URT0_RHOBA</name>
<evidence type="ECO:0008006" key="3">
    <source>
        <dbReference type="Google" id="ProtNLM"/>
    </source>
</evidence>
<dbReference type="STRING" id="243090.RB5468"/>
<dbReference type="KEGG" id="rba:RB5468"/>
<dbReference type="PATRIC" id="fig|243090.15.peg.2627"/>
<accession>Q7URT0</accession>
<dbReference type="Gene3D" id="3.40.50.1820">
    <property type="entry name" value="alpha/beta hydrolase"/>
    <property type="match status" value="1"/>
</dbReference>
<evidence type="ECO:0000313" key="2">
    <source>
        <dbReference type="Proteomes" id="UP000001025"/>
    </source>
</evidence>
<proteinExistence type="predicted"/>
<dbReference type="HOGENOM" id="CLU_072317_0_0_0"/>
<organism evidence="1 2">
    <name type="scientific">Rhodopirellula baltica (strain DSM 10527 / NCIMB 13988 / SH1)</name>
    <dbReference type="NCBI Taxonomy" id="243090"/>
    <lineage>
        <taxon>Bacteria</taxon>
        <taxon>Pseudomonadati</taxon>
        <taxon>Planctomycetota</taxon>
        <taxon>Planctomycetia</taxon>
        <taxon>Pirellulales</taxon>
        <taxon>Pirellulaceae</taxon>
        <taxon>Rhodopirellula</taxon>
    </lineage>
</organism>